<dbReference type="Gene3D" id="3.30.1180.10">
    <property type="match status" value="1"/>
</dbReference>
<dbReference type="PROSITE" id="PS51482">
    <property type="entry name" value="DEGV"/>
    <property type="match status" value="1"/>
</dbReference>
<dbReference type="Proteomes" id="UP000051491">
    <property type="component" value="Unassembled WGS sequence"/>
</dbReference>
<comment type="caution">
    <text evidence="2">The sequence shown here is derived from an EMBL/GenBank/DDBJ whole genome shotgun (WGS) entry which is preliminary data.</text>
</comment>
<dbReference type="OrthoDB" id="5429275at2"/>
<dbReference type="SUPFAM" id="SSF82549">
    <property type="entry name" value="DAK1/DegV-like"/>
    <property type="match status" value="1"/>
</dbReference>
<dbReference type="PANTHER" id="PTHR33434">
    <property type="entry name" value="DEGV DOMAIN-CONTAINING PROTEIN DR_1986-RELATED"/>
    <property type="match status" value="1"/>
</dbReference>
<gene>
    <name evidence="2" type="ORF">IV43_GL001554</name>
</gene>
<dbReference type="PANTHER" id="PTHR33434:SF8">
    <property type="entry name" value="DEGV DOMAIN-CONTAINING PROTEIN SPR1019"/>
    <property type="match status" value="1"/>
</dbReference>
<organism evidence="2 3">
    <name type="scientific">Ligilactobacillus acidipiscis</name>
    <dbReference type="NCBI Taxonomy" id="89059"/>
    <lineage>
        <taxon>Bacteria</taxon>
        <taxon>Bacillati</taxon>
        <taxon>Bacillota</taxon>
        <taxon>Bacilli</taxon>
        <taxon>Lactobacillales</taxon>
        <taxon>Lactobacillaceae</taxon>
        <taxon>Ligilactobacillus</taxon>
    </lineage>
</organism>
<evidence type="ECO:0000313" key="3">
    <source>
        <dbReference type="Proteomes" id="UP000051491"/>
    </source>
</evidence>
<protein>
    <submittedName>
        <fullName evidence="2">DegV family protein</fullName>
    </submittedName>
</protein>
<dbReference type="GO" id="GO:0008289">
    <property type="term" value="F:lipid binding"/>
    <property type="evidence" value="ECO:0007669"/>
    <property type="project" value="UniProtKB-KW"/>
</dbReference>
<dbReference type="Gene3D" id="3.40.50.10170">
    <property type="match status" value="1"/>
</dbReference>
<name>A0A0R2JZC4_9LACO</name>
<proteinExistence type="predicted"/>
<dbReference type="AlphaFoldDB" id="A0A0R2JZC4"/>
<dbReference type="Pfam" id="PF02645">
    <property type="entry name" value="DegV"/>
    <property type="match status" value="1"/>
</dbReference>
<accession>A0A0R2JZC4</accession>
<dbReference type="STRING" id="89059.LAC1533_1983"/>
<evidence type="ECO:0000256" key="1">
    <source>
        <dbReference type="ARBA" id="ARBA00023121"/>
    </source>
</evidence>
<dbReference type="PATRIC" id="fig|89059.3.peg.1663"/>
<dbReference type="InterPro" id="IPR043168">
    <property type="entry name" value="DegV_C"/>
</dbReference>
<dbReference type="InterPro" id="IPR003797">
    <property type="entry name" value="DegV"/>
</dbReference>
<sequence length="288" mass="30817">MSQSIKIVTDSSVLLTKDEIIDNSITVVPLSVEVAGKNYVDGVDITRQELVEALREGDIPKTSQPALGKFVSAFDKLGEDGSEVVAIIISDVLSGTFNTAQQAAKMTNTKVTVINSKSTDRGEAFQVLAAARDAQAGKSVAEIKEHCADIYSRTSIDVLIDNLDCLVAGGRISKMTGLITKLANIKVVVELHDKTLDVVSKGRSTKSLVKFVEKIARVHEGQNNQIQALSLSNVAADRSMLDKTKDILLGAESKTPFIAELTSPVIMTHTGLKAIGVITLSEKPVPNF</sequence>
<reference evidence="2 3" key="1">
    <citation type="journal article" date="2015" name="Genome Announc.">
        <title>Expanding the biotechnology potential of lactobacilli through comparative genomics of 213 strains and associated genera.</title>
        <authorList>
            <person name="Sun Z."/>
            <person name="Harris H.M."/>
            <person name="McCann A."/>
            <person name="Guo C."/>
            <person name="Argimon S."/>
            <person name="Zhang W."/>
            <person name="Yang X."/>
            <person name="Jeffery I.B."/>
            <person name="Cooney J.C."/>
            <person name="Kagawa T.F."/>
            <person name="Liu W."/>
            <person name="Song Y."/>
            <person name="Salvetti E."/>
            <person name="Wrobel A."/>
            <person name="Rasinkangas P."/>
            <person name="Parkhill J."/>
            <person name="Rea M.C."/>
            <person name="O'Sullivan O."/>
            <person name="Ritari J."/>
            <person name="Douillard F.P."/>
            <person name="Paul Ross R."/>
            <person name="Yang R."/>
            <person name="Briner A.E."/>
            <person name="Felis G.E."/>
            <person name="de Vos W.M."/>
            <person name="Barrangou R."/>
            <person name="Klaenhammer T.R."/>
            <person name="Caufield P.W."/>
            <person name="Cui Y."/>
            <person name="Zhang H."/>
            <person name="O'Toole P.W."/>
        </authorList>
    </citation>
    <scope>NUCLEOTIDE SEQUENCE [LARGE SCALE GENOMIC DNA]</scope>
    <source>
        <strain evidence="2 3">DSM 15353</strain>
    </source>
</reference>
<keyword evidence="1" id="KW-0446">Lipid-binding</keyword>
<dbReference type="NCBIfam" id="TIGR00762">
    <property type="entry name" value="DegV"/>
    <property type="match status" value="1"/>
</dbReference>
<dbReference type="EMBL" id="JQBK01000049">
    <property type="protein sequence ID" value="KRN82606.1"/>
    <property type="molecule type" value="Genomic_DNA"/>
</dbReference>
<evidence type="ECO:0000313" key="2">
    <source>
        <dbReference type="EMBL" id="KRN82606.1"/>
    </source>
</evidence>
<dbReference type="InterPro" id="IPR050270">
    <property type="entry name" value="DegV_domain_contain"/>
</dbReference>
<dbReference type="RefSeq" id="WP_010498683.1">
    <property type="nucleotide sequence ID" value="NZ_JQBK01000049.1"/>
</dbReference>